<evidence type="ECO:0000313" key="5">
    <source>
        <dbReference type="EMBL" id="KAA8899918.1"/>
    </source>
</evidence>
<reference evidence="5" key="1">
    <citation type="journal article" date="2019" name="G3 (Bethesda)">
        <title>Genome Assemblies of Two Rare Opportunistic Yeast Pathogens: Diutina rugosa (syn. Candida rugosa) and Trichomonascus ciferrii (syn. Candida ciferrii).</title>
        <authorList>
            <person name="Mixao V."/>
            <person name="Saus E."/>
            <person name="Hansen A.P."/>
            <person name="Lass-Florl C."/>
            <person name="Gabaldon T."/>
        </authorList>
    </citation>
    <scope>NUCLEOTIDE SEQUENCE</scope>
    <source>
        <strain evidence="5">CBS 4856</strain>
    </source>
</reference>
<proteinExistence type="inferred from homology"/>
<feature type="domain" description="PCI" evidence="4">
    <location>
        <begin position="1"/>
        <end position="156"/>
    </location>
</feature>
<dbReference type="PROSITE" id="PS50250">
    <property type="entry name" value="PCI"/>
    <property type="match status" value="1"/>
</dbReference>
<dbReference type="InterPro" id="IPR000717">
    <property type="entry name" value="PCI_dom"/>
</dbReference>
<evidence type="ECO:0000313" key="6">
    <source>
        <dbReference type="Proteomes" id="UP000761534"/>
    </source>
</evidence>
<dbReference type="AlphaFoldDB" id="A0A642UL08"/>
<dbReference type="EMBL" id="SWFS01000514">
    <property type="protein sequence ID" value="KAA8899918.1"/>
    <property type="molecule type" value="Genomic_DNA"/>
</dbReference>
<evidence type="ECO:0000256" key="1">
    <source>
        <dbReference type="ARBA" id="ARBA00008482"/>
    </source>
</evidence>
<dbReference type="SMART" id="SM00088">
    <property type="entry name" value="PINT"/>
    <property type="match status" value="1"/>
</dbReference>
<evidence type="ECO:0000256" key="2">
    <source>
        <dbReference type="ARBA" id="ARBA00022790"/>
    </source>
</evidence>
<keyword evidence="2" id="KW-0736">Signalosome</keyword>
<dbReference type="GO" id="GO:0008180">
    <property type="term" value="C:COP9 signalosome"/>
    <property type="evidence" value="ECO:0007669"/>
    <property type="project" value="UniProtKB-KW"/>
</dbReference>
<dbReference type="OrthoDB" id="10265275at2759"/>
<dbReference type="Proteomes" id="UP000761534">
    <property type="component" value="Unassembled WGS sequence"/>
</dbReference>
<dbReference type="InterPro" id="IPR045237">
    <property type="entry name" value="COPS7/eIF3m"/>
</dbReference>
<organism evidence="5 6">
    <name type="scientific">Trichomonascus ciferrii</name>
    <dbReference type="NCBI Taxonomy" id="44093"/>
    <lineage>
        <taxon>Eukaryota</taxon>
        <taxon>Fungi</taxon>
        <taxon>Dikarya</taxon>
        <taxon>Ascomycota</taxon>
        <taxon>Saccharomycotina</taxon>
        <taxon>Dipodascomycetes</taxon>
        <taxon>Dipodascales</taxon>
        <taxon>Trichomonascaceae</taxon>
        <taxon>Trichomonascus</taxon>
        <taxon>Trichomonascus ciferrii complex</taxon>
    </lineage>
</organism>
<accession>A0A642UL08</accession>
<protein>
    <recommendedName>
        <fullName evidence="4">PCI domain-containing protein</fullName>
    </recommendedName>
</protein>
<dbReference type="PANTHER" id="PTHR15350:SF5">
    <property type="entry name" value="COP9 SIGNALOSOME COMPLEX SUBUNIT 7"/>
    <property type="match status" value="1"/>
</dbReference>
<comment type="similarity">
    <text evidence="1">Belongs to the CSN7/EIF3M family. CSN7 subfamily.</text>
</comment>
<dbReference type="VEuPathDB" id="FungiDB:TRICI_006288"/>
<evidence type="ECO:0000259" key="4">
    <source>
        <dbReference type="PROSITE" id="PS50250"/>
    </source>
</evidence>
<comment type="caution">
    <text evidence="5">The sequence shown here is derived from an EMBL/GenBank/DDBJ whole genome shotgun (WGS) entry which is preliminary data.</text>
</comment>
<gene>
    <name evidence="5" type="ORF">TRICI_006288</name>
</gene>
<evidence type="ECO:0000256" key="3">
    <source>
        <dbReference type="SAM" id="MobiDB-lite"/>
    </source>
</evidence>
<keyword evidence="6" id="KW-1185">Reference proteome</keyword>
<dbReference type="Pfam" id="PF01399">
    <property type="entry name" value="PCI"/>
    <property type="match status" value="1"/>
</dbReference>
<name>A0A642UL08_9ASCO</name>
<sequence length="235" mass="26759">MDQVLGLYHTAEKNLSPVIAVDVIKRALSQDKLYSFGELYEKLSAKVNENRELGEDANVTAWMKTLEVFTYGTWSDYVGMSERVQLDDKQIKKLKQLSLASLAAENKQLKYNVIGQQLQIEKPELEAFLVDSIYDRVVVGKLDTKRQLLEVTNVVGRDVNGRRLDEMEAILNQWVSRTEDILETSTSHADECKKSAAARKKELNEYTTAVDKINERLKPQTSHTTPHHLPQEPQA</sequence>
<feature type="region of interest" description="Disordered" evidence="3">
    <location>
        <begin position="212"/>
        <end position="235"/>
    </location>
</feature>
<dbReference type="PANTHER" id="PTHR15350">
    <property type="entry name" value="COP9 SIGNALOSOME COMPLEX SUBUNIT 7/DENDRITIC CELL PROTEIN GA17"/>
    <property type="match status" value="1"/>
</dbReference>